<accession>A0A6J4SG37</accession>
<evidence type="ECO:0000256" key="1">
    <source>
        <dbReference type="SAM" id="Phobius"/>
    </source>
</evidence>
<reference evidence="2" key="1">
    <citation type="submission" date="2020-02" db="EMBL/GenBank/DDBJ databases">
        <authorList>
            <person name="Meier V. D."/>
        </authorList>
    </citation>
    <scope>NUCLEOTIDE SEQUENCE</scope>
    <source>
        <strain evidence="2">AVDCRST_MAG53</strain>
    </source>
</reference>
<gene>
    <name evidence="2" type="ORF">AVDCRST_MAG53-1624</name>
</gene>
<keyword evidence="1" id="KW-1133">Transmembrane helix</keyword>
<protein>
    <recommendedName>
        <fullName evidence="3">DUF916 domain-containing protein</fullName>
    </recommendedName>
</protein>
<organism evidence="2">
    <name type="scientific">uncultured Solirubrobacteraceae bacterium</name>
    <dbReference type="NCBI Taxonomy" id="1162706"/>
    <lineage>
        <taxon>Bacteria</taxon>
        <taxon>Bacillati</taxon>
        <taxon>Actinomycetota</taxon>
        <taxon>Thermoleophilia</taxon>
        <taxon>Solirubrobacterales</taxon>
        <taxon>Solirubrobacteraceae</taxon>
        <taxon>environmental samples</taxon>
    </lineage>
</organism>
<keyword evidence="1" id="KW-0812">Transmembrane</keyword>
<dbReference type="AlphaFoldDB" id="A0A6J4SG37"/>
<name>A0A6J4SG37_9ACTN</name>
<dbReference type="EMBL" id="CADCVR010000048">
    <property type="protein sequence ID" value="CAA9492682.1"/>
    <property type="molecule type" value="Genomic_DNA"/>
</dbReference>
<feature type="transmembrane region" description="Helical" evidence="1">
    <location>
        <begin position="305"/>
        <end position="326"/>
    </location>
</feature>
<evidence type="ECO:0008006" key="3">
    <source>
        <dbReference type="Google" id="ProtNLM"/>
    </source>
</evidence>
<evidence type="ECO:0000313" key="2">
    <source>
        <dbReference type="EMBL" id="CAA9492682.1"/>
    </source>
</evidence>
<keyword evidence="1" id="KW-0472">Membrane</keyword>
<proteinExistence type="predicted"/>
<sequence>MRTRVLTGGGALLGAAAVALGPPASDATAQAPGKPLGFALKAVGSPSFFKLEGKPGETLRARVRLQSTSRRDRTVLLTGADARTAAAGGLDFGQYGETRRSRGTSRWLELSRSRVRLPAGGVVDVPFSVRVPTSARSGEHFAGVVAFQRPPQAKDGGPKFQLRFVSRVAVTVQVTVPGPRRPALELKDKRVAIAPTGASLALDLRNSGNTLIPKTTGRVTVRQKGRDLFNRSVQIDAFVPDTGVTYTVPWKGVPVEGEYEVEGFLEPQGAAPVSLDGTVKFGRERIREFEQETGRPAIEGGGPPIALIAGLAAAVVALALLAIAYVRLRRRL</sequence>